<protein>
    <submittedName>
        <fullName evidence="2">Uncharacterized protein</fullName>
    </submittedName>
</protein>
<keyword evidence="1" id="KW-1185">Reference proteome</keyword>
<organism evidence="1 2">
    <name type="scientific">Strongyloides venezuelensis</name>
    <name type="common">Threadworm</name>
    <dbReference type="NCBI Taxonomy" id="75913"/>
    <lineage>
        <taxon>Eukaryota</taxon>
        <taxon>Metazoa</taxon>
        <taxon>Ecdysozoa</taxon>
        <taxon>Nematoda</taxon>
        <taxon>Chromadorea</taxon>
        <taxon>Rhabditida</taxon>
        <taxon>Tylenchina</taxon>
        <taxon>Panagrolaimomorpha</taxon>
        <taxon>Strongyloidoidea</taxon>
        <taxon>Strongyloididae</taxon>
        <taxon>Strongyloides</taxon>
    </lineage>
</organism>
<reference evidence="2" key="2">
    <citation type="submission" date="2015-08" db="UniProtKB">
        <authorList>
            <consortium name="WormBaseParasite"/>
        </authorList>
    </citation>
    <scope>IDENTIFICATION</scope>
</reference>
<dbReference type="WBParaSite" id="SVE_0556700.1">
    <property type="protein sequence ID" value="SVE_0556700.1"/>
    <property type="gene ID" value="SVE_0556700"/>
</dbReference>
<evidence type="ECO:0000313" key="1">
    <source>
        <dbReference type="Proteomes" id="UP000035680"/>
    </source>
</evidence>
<sequence length="68" mass="8184">MAKHRKSINKNIQSPKNINNNKIDEFTLYKITKNDELEYDKIRKMIFDCCKQRLHFEICKSKAPENKP</sequence>
<name>A0A0K0F9R5_STRVS</name>
<dbReference type="AlphaFoldDB" id="A0A0K0F9R5"/>
<accession>A0A0K0F9R5</accession>
<dbReference type="Proteomes" id="UP000035680">
    <property type="component" value="Unassembled WGS sequence"/>
</dbReference>
<reference evidence="1" key="1">
    <citation type="submission" date="2014-07" db="EMBL/GenBank/DDBJ databases">
        <authorList>
            <person name="Martin A.A"/>
            <person name="De Silva N."/>
        </authorList>
    </citation>
    <scope>NUCLEOTIDE SEQUENCE</scope>
</reference>
<proteinExistence type="predicted"/>
<evidence type="ECO:0000313" key="2">
    <source>
        <dbReference type="WBParaSite" id="SVE_0556700.1"/>
    </source>
</evidence>